<dbReference type="PANTHER" id="PTHR34701:SF1">
    <property type="entry name" value="TRANSCRIPTIONAL REGULATOR MRAZ"/>
    <property type="match status" value="1"/>
</dbReference>
<dbReference type="GO" id="GO:0005737">
    <property type="term" value="C:cytoplasm"/>
    <property type="evidence" value="ECO:0007669"/>
    <property type="project" value="UniProtKB-UniRule"/>
</dbReference>
<reference evidence="3 4" key="1">
    <citation type="submission" date="2019-08" db="EMBL/GenBank/DDBJ databases">
        <title>Highly reduced genomes of protist endosymbionts show evolutionary convergence.</title>
        <authorList>
            <person name="George E."/>
            <person name="Husnik F."/>
            <person name="Tashyreva D."/>
            <person name="Prokopchuk G."/>
            <person name="Horak A."/>
            <person name="Kwong W.K."/>
            <person name="Lukes J."/>
            <person name="Keeling P.J."/>
        </authorList>
    </citation>
    <scope>NUCLEOTIDE SEQUENCE [LARGE SCALE GENOMIC DNA]</scope>
    <source>
        <strain evidence="3">1604HC</strain>
    </source>
</reference>
<dbReference type="InterPro" id="IPR035644">
    <property type="entry name" value="MraZ_C"/>
</dbReference>
<dbReference type="GO" id="GO:2000143">
    <property type="term" value="P:negative regulation of DNA-templated transcription initiation"/>
    <property type="evidence" value="ECO:0007669"/>
    <property type="project" value="TreeGrafter"/>
</dbReference>
<dbReference type="KEGG" id="nabu:FZC36_00730"/>
<comment type="subcellular location">
    <subcellularLocation>
        <location evidence="1">Cytoplasm</location>
        <location evidence="1">Nucleoid</location>
    </subcellularLocation>
</comment>
<proteinExistence type="inferred from homology"/>
<evidence type="ECO:0000313" key="3">
    <source>
        <dbReference type="EMBL" id="QEK38963.1"/>
    </source>
</evidence>
<feature type="domain" description="MraZ" evidence="2">
    <location>
        <begin position="79"/>
        <end position="134"/>
    </location>
</feature>
<dbReference type="CDD" id="cd16321">
    <property type="entry name" value="MraZ_C"/>
    <property type="match status" value="1"/>
</dbReference>
<dbReference type="InterPro" id="IPR020603">
    <property type="entry name" value="MraZ_dom"/>
</dbReference>
<sequence length="158" mass="18225">MSVFLSKHSKVIDERGRILTPSSFRGSLSKESFQGFVAFKSNFLPTLDCFSMSKIEKLSFKYENEDPFSKNWNYNENDMFADAEMITFDKAGRIKISEELLNHCKIEKELIFAGRGSSFQIWSPELFADNQNNSRRKIIARQESKENAENGNTDIQQS</sequence>
<dbReference type="RefSeq" id="WP_148972086.1">
    <property type="nucleotide sequence ID" value="NZ_CP043314.1"/>
</dbReference>
<dbReference type="OrthoDB" id="9807753at2"/>
<dbReference type="HAMAP" id="MF_01008">
    <property type="entry name" value="MraZ"/>
    <property type="match status" value="1"/>
</dbReference>
<dbReference type="Gene3D" id="3.40.1550.20">
    <property type="entry name" value="Transcriptional regulator MraZ domain"/>
    <property type="match status" value="1"/>
</dbReference>
<protein>
    <recommendedName>
        <fullName evidence="1">Transcriptional regulator MraZ</fullName>
    </recommendedName>
</protein>
<dbReference type="CDD" id="cd16320">
    <property type="entry name" value="MraZ_N"/>
    <property type="match status" value="1"/>
</dbReference>
<keyword evidence="1" id="KW-0804">Transcription</keyword>
<evidence type="ECO:0000256" key="1">
    <source>
        <dbReference type="HAMAP-Rule" id="MF_01008"/>
    </source>
</evidence>
<dbReference type="GO" id="GO:0009295">
    <property type="term" value="C:nucleoid"/>
    <property type="evidence" value="ECO:0007669"/>
    <property type="project" value="UniProtKB-SubCell"/>
</dbReference>
<dbReference type="InterPro" id="IPR037914">
    <property type="entry name" value="SpoVT-AbrB_sf"/>
</dbReference>
<accession>A0A5C0UHD2</accession>
<keyword evidence="1" id="KW-0963">Cytoplasm</keyword>
<dbReference type="SUPFAM" id="SSF89447">
    <property type="entry name" value="AbrB/MazE/MraZ-like"/>
    <property type="match status" value="1"/>
</dbReference>
<dbReference type="Pfam" id="PF02381">
    <property type="entry name" value="MraZ"/>
    <property type="match status" value="1"/>
</dbReference>
<comment type="subunit">
    <text evidence="1">Forms oligomers.</text>
</comment>
<dbReference type="PANTHER" id="PTHR34701">
    <property type="entry name" value="TRANSCRIPTIONAL REGULATOR MRAZ"/>
    <property type="match status" value="1"/>
</dbReference>
<dbReference type="EMBL" id="CP043314">
    <property type="protein sequence ID" value="QEK38963.1"/>
    <property type="molecule type" value="Genomic_DNA"/>
</dbReference>
<evidence type="ECO:0000259" key="2">
    <source>
        <dbReference type="Pfam" id="PF02381"/>
    </source>
</evidence>
<dbReference type="AlphaFoldDB" id="A0A5C0UHD2"/>
<dbReference type="InterPro" id="IPR035642">
    <property type="entry name" value="MraZ_N"/>
</dbReference>
<name>A0A5C0UHD2_9PROT</name>
<keyword evidence="4" id="KW-1185">Reference proteome</keyword>
<dbReference type="GO" id="GO:0003700">
    <property type="term" value="F:DNA-binding transcription factor activity"/>
    <property type="evidence" value="ECO:0007669"/>
    <property type="project" value="UniProtKB-UniRule"/>
</dbReference>
<organism evidence="3 4">
    <name type="scientific">Candidatus Nesciobacter abundans</name>
    <dbReference type="NCBI Taxonomy" id="2601668"/>
    <lineage>
        <taxon>Bacteria</taxon>
        <taxon>Pseudomonadati</taxon>
        <taxon>Pseudomonadota</taxon>
        <taxon>Alphaproteobacteria</taxon>
        <taxon>Holosporales</taxon>
        <taxon>Holosporaceae</taxon>
        <taxon>Candidatus Nesciobacter</taxon>
    </lineage>
</organism>
<dbReference type="InterPro" id="IPR038619">
    <property type="entry name" value="MraZ_sf"/>
</dbReference>
<evidence type="ECO:0000313" key="4">
    <source>
        <dbReference type="Proteomes" id="UP000324924"/>
    </source>
</evidence>
<dbReference type="InterPro" id="IPR003444">
    <property type="entry name" value="MraZ"/>
</dbReference>
<dbReference type="GO" id="GO:0000976">
    <property type="term" value="F:transcription cis-regulatory region binding"/>
    <property type="evidence" value="ECO:0007669"/>
    <property type="project" value="TreeGrafter"/>
</dbReference>
<gene>
    <name evidence="1" type="primary">mraZ</name>
    <name evidence="3" type="ORF">FZC36_00730</name>
</gene>
<comment type="similarity">
    <text evidence="1">Belongs to the MraZ family.</text>
</comment>
<dbReference type="Proteomes" id="UP000324924">
    <property type="component" value="Chromosome"/>
</dbReference>
<keyword evidence="1" id="KW-0805">Transcription regulation</keyword>
<keyword evidence="1" id="KW-0238">DNA-binding</keyword>